<gene>
    <name evidence="3" type="ordered locus">Btus_2247</name>
</gene>
<keyword evidence="1" id="KW-0051">Antiviral defense</keyword>
<keyword evidence="4" id="KW-1185">Reference proteome</keyword>
<dbReference type="OrthoDB" id="482771at2"/>
<accession>D5WRW7</accession>
<evidence type="ECO:0000259" key="2">
    <source>
        <dbReference type="Pfam" id="PF03787"/>
    </source>
</evidence>
<dbReference type="eggNOG" id="COG1337">
    <property type="taxonomic scope" value="Bacteria"/>
</dbReference>
<organism evidence="3 4">
    <name type="scientific">Kyrpidia tusciae (strain DSM 2912 / NBRC 15312 / T2)</name>
    <name type="common">Bacillus tusciae</name>
    <dbReference type="NCBI Taxonomy" id="562970"/>
    <lineage>
        <taxon>Bacteria</taxon>
        <taxon>Bacillati</taxon>
        <taxon>Bacillota</taxon>
        <taxon>Bacilli</taxon>
        <taxon>Bacillales</taxon>
        <taxon>Alicyclobacillaceae</taxon>
        <taxon>Kyrpidia</taxon>
    </lineage>
</organism>
<protein>
    <recommendedName>
        <fullName evidence="2">CRISPR type III-associated protein domain-containing protein</fullName>
    </recommendedName>
</protein>
<sequence>MLTLTFEIEWISNYHVGAGHGKGFGVDSALLRDPDRTPILRGSMLAGLLRDGTCRLLQVIPSKKNSTGDVVDRLFGSPAQEKSWRISSAGPTTRFVQDSSTRWRVRIDPRTRRSEPHKLFSQEEGVAGQTFRFTVTSPYSDEVALDEAALLVAAARFVRESGRSRRRGLGECVIHLVDVVGADTGKPRDESWEEWLLKRFERVWLHGEPHGERRTGMTVRHAWPSAEKGREEGKEKREDRTRVRLRMIAYLDEPLLIAQRAAAGNRYDTQTHISGNVILGALATLAARRNNMSDPATYRDFVALFLRGKMRCSMLYPAYYHNDYLYPTIPAPYGLLTCSVVPFRGDDVGHGVFPAWKQEKDRCPVCGSRLEPVGQYVVYHQNVGTLLPERFTEMHIRIDPNSQRVAPGNLYSYSVLGAGQYFLGEIQLSGEKWWHRLQERTGIGETRAFTLWLGKARQRGYGKVTGWLERIDSQPFLWVPWPLDRRVKDPSQPLTLTFLTDAIVTHTWGQQAAGISEEWLNRLLGVEKVVLHEVYARTKVVDGFNAVLGLPRWRDMALAAGTTVVFQLPDPPGDWAARLQRLEDGGIGIRRHEGFGRVAFNHPLFEERLSAEGVIRLQKDMRLRKPSEPDLFHRFWEERLDKAFSPDCFKGQEARLTGLARWLYANRNESPAALAARMNEIGQPASSLVALLGGVEECGERCQLNRFQAELREELEKIGRLLEFLQEKGEGHWRAGIESLAMRIASLVKDNTQGREEAK</sequence>
<dbReference type="InterPro" id="IPR005537">
    <property type="entry name" value="RAMP_III_fam"/>
</dbReference>
<dbReference type="EMBL" id="CP002017">
    <property type="protein sequence ID" value="ADG06919.1"/>
    <property type="molecule type" value="Genomic_DNA"/>
</dbReference>
<evidence type="ECO:0000256" key="1">
    <source>
        <dbReference type="ARBA" id="ARBA00023118"/>
    </source>
</evidence>
<reference evidence="3 4" key="1">
    <citation type="journal article" date="2011" name="Stand. Genomic Sci.">
        <title>Complete genome sequence of the thermophilic, hydrogen-oxidizing Bacillus tusciae type strain (T2) and reclassification in the new genus, Kyrpidia gen. nov. as Kyrpidia tusciae comb. nov. and emendation of the family Alicyclobacillaceae da Costa and Rainey, 2010.</title>
        <authorList>
            <person name="Klenk H.P."/>
            <person name="Lapidus A."/>
            <person name="Chertkov O."/>
            <person name="Copeland A."/>
            <person name="Del Rio T.G."/>
            <person name="Nolan M."/>
            <person name="Lucas S."/>
            <person name="Chen F."/>
            <person name="Tice H."/>
            <person name="Cheng J.F."/>
            <person name="Han C."/>
            <person name="Bruce D."/>
            <person name="Goodwin L."/>
            <person name="Pitluck S."/>
            <person name="Pati A."/>
            <person name="Ivanova N."/>
            <person name="Mavromatis K."/>
            <person name="Daum C."/>
            <person name="Chen A."/>
            <person name="Palaniappan K."/>
            <person name="Chang Y.J."/>
            <person name="Land M."/>
            <person name="Hauser L."/>
            <person name="Jeffries C.D."/>
            <person name="Detter J.C."/>
            <person name="Rohde M."/>
            <person name="Abt B."/>
            <person name="Pukall R."/>
            <person name="Goker M."/>
            <person name="Bristow J."/>
            <person name="Markowitz V."/>
            <person name="Hugenholtz P."/>
            <person name="Eisen J.A."/>
        </authorList>
    </citation>
    <scope>NUCLEOTIDE SEQUENCE [LARGE SCALE GENOMIC DNA]</scope>
    <source>
        <strain evidence="3 4">DSM 2912</strain>
    </source>
</reference>
<dbReference type="Proteomes" id="UP000002368">
    <property type="component" value="Chromosome"/>
</dbReference>
<proteinExistence type="predicted"/>
<dbReference type="PANTHER" id="PTHR35579">
    <property type="entry name" value="CRISPR SYSTEM CMS ENDORIBONUCLEASE CSM3"/>
    <property type="match status" value="1"/>
</dbReference>
<feature type="domain" description="CRISPR type III-associated protein" evidence="2">
    <location>
        <begin position="8"/>
        <end position="172"/>
    </location>
</feature>
<evidence type="ECO:0000313" key="4">
    <source>
        <dbReference type="Proteomes" id="UP000002368"/>
    </source>
</evidence>
<dbReference type="KEGG" id="bts:Btus_2247"/>
<dbReference type="CDD" id="cd09726">
    <property type="entry name" value="RAMP_I_III"/>
    <property type="match status" value="1"/>
</dbReference>
<evidence type="ECO:0000313" key="3">
    <source>
        <dbReference type="EMBL" id="ADG06919.1"/>
    </source>
</evidence>
<name>D5WRW7_KYRT2</name>
<dbReference type="Pfam" id="PF03787">
    <property type="entry name" value="RAMPs"/>
    <property type="match status" value="1"/>
</dbReference>
<dbReference type="PANTHER" id="PTHR35579:SF3">
    <property type="entry name" value="CRISPR SYSTEM CMS ENDORIBONUCLEASE CSM3"/>
    <property type="match status" value="1"/>
</dbReference>
<dbReference type="RefSeq" id="WP_013076202.1">
    <property type="nucleotide sequence ID" value="NC_014098.1"/>
</dbReference>
<dbReference type="GO" id="GO:0051607">
    <property type="term" value="P:defense response to virus"/>
    <property type="evidence" value="ECO:0007669"/>
    <property type="project" value="UniProtKB-KW"/>
</dbReference>
<dbReference type="AlphaFoldDB" id="D5WRW7"/>
<dbReference type="HOGENOM" id="CLU_367904_0_0_9"/>
<dbReference type="STRING" id="562970.Btus_2247"/>
<dbReference type="InterPro" id="IPR052216">
    <property type="entry name" value="CRISPR_Csm3_endoribonuclease"/>
</dbReference>